<dbReference type="NCBIfam" id="TIGR00552">
    <property type="entry name" value="nadE"/>
    <property type="match status" value="1"/>
</dbReference>
<dbReference type="GO" id="GO:0005737">
    <property type="term" value="C:cytoplasm"/>
    <property type="evidence" value="ECO:0007669"/>
    <property type="project" value="InterPro"/>
</dbReference>
<dbReference type="Pfam" id="PF00795">
    <property type="entry name" value="CN_hydrolase"/>
    <property type="match status" value="1"/>
</dbReference>
<dbReference type="SUPFAM" id="SSF56317">
    <property type="entry name" value="Carbon-nitrogen hydrolase"/>
    <property type="match status" value="1"/>
</dbReference>
<protein>
    <recommendedName>
        <fullName evidence="4 10">Glutamine-dependent NAD(+) synthetase</fullName>
        <ecNumber evidence="3 10">6.3.5.1</ecNumber>
    </recommendedName>
    <alternativeName>
        <fullName evidence="9 10">NAD(+) synthase [glutamine-hydrolyzing]</fullName>
    </alternativeName>
</protein>
<evidence type="ECO:0000313" key="14">
    <source>
        <dbReference type="Proteomes" id="UP001208570"/>
    </source>
</evidence>
<dbReference type="GO" id="GO:0005524">
    <property type="term" value="F:ATP binding"/>
    <property type="evidence" value="ECO:0007669"/>
    <property type="project" value="UniProtKB-UniRule"/>
</dbReference>
<evidence type="ECO:0000256" key="5">
    <source>
        <dbReference type="ARBA" id="ARBA00022598"/>
    </source>
</evidence>
<dbReference type="InterPro" id="IPR014445">
    <property type="entry name" value="Gln-dep_NAD_synthase"/>
</dbReference>
<organism evidence="13 14">
    <name type="scientific">Paralvinella palmiformis</name>
    <dbReference type="NCBI Taxonomy" id="53620"/>
    <lineage>
        <taxon>Eukaryota</taxon>
        <taxon>Metazoa</taxon>
        <taxon>Spiralia</taxon>
        <taxon>Lophotrochozoa</taxon>
        <taxon>Annelida</taxon>
        <taxon>Polychaeta</taxon>
        <taxon>Sedentaria</taxon>
        <taxon>Canalipalpata</taxon>
        <taxon>Terebellida</taxon>
        <taxon>Terebelliformia</taxon>
        <taxon>Alvinellidae</taxon>
        <taxon>Paralvinella</taxon>
    </lineage>
</organism>
<dbReference type="GO" id="GO:0000257">
    <property type="term" value="F:nitrilase activity"/>
    <property type="evidence" value="ECO:0007669"/>
    <property type="project" value="UniProtKB-ARBA"/>
</dbReference>
<dbReference type="GO" id="GO:0009435">
    <property type="term" value="P:NAD+ biosynthetic process"/>
    <property type="evidence" value="ECO:0007669"/>
    <property type="project" value="UniProtKB-UniRule"/>
</dbReference>
<dbReference type="CDD" id="cd00553">
    <property type="entry name" value="NAD_synthase"/>
    <property type="match status" value="1"/>
</dbReference>
<dbReference type="GO" id="GO:0016836">
    <property type="term" value="F:hydro-lyase activity"/>
    <property type="evidence" value="ECO:0007669"/>
    <property type="project" value="UniProtKB-ARBA"/>
</dbReference>
<evidence type="ECO:0000256" key="9">
    <source>
        <dbReference type="ARBA" id="ARBA00030681"/>
    </source>
</evidence>
<evidence type="ECO:0000256" key="6">
    <source>
        <dbReference type="ARBA" id="ARBA00022741"/>
    </source>
</evidence>
<keyword evidence="6 10" id="KW-0547">Nucleotide-binding</keyword>
<evidence type="ECO:0000259" key="12">
    <source>
        <dbReference type="PROSITE" id="PS50263"/>
    </source>
</evidence>
<evidence type="ECO:0000256" key="2">
    <source>
        <dbReference type="ARBA" id="ARBA00007145"/>
    </source>
</evidence>
<reference evidence="13" key="1">
    <citation type="journal article" date="2023" name="Mol. Biol. Evol.">
        <title>Third-Generation Sequencing Reveals the Adaptive Role of the Epigenome in Three Deep-Sea Polychaetes.</title>
        <authorList>
            <person name="Perez M."/>
            <person name="Aroh O."/>
            <person name="Sun Y."/>
            <person name="Lan Y."/>
            <person name="Juniper S.K."/>
            <person name="Young C.R."/>
            <person name="Angers B."/>
            <person name="Qian P.Y."/>
        </authorList>
    </citation>
    <scope>NUCLEOTIDE SEQUENCE</scope>
    <source>
        <strain evidence="13">P08H-3</strain>
    </source>
</reference>
<dbReference type="PIRSF" id="PIRSF006630">
    <property type="entry name" value="NADS_GAT"/>
    <property type="match status" value="1"/>
</dbReference>
<dbReference type="Gene3D" id="3.40.50.620">
    <property type="entry name" value="HUPs"/>
    <property type="match status" value="1"/>
</dbReference>
<comment type="similarity">
    <text evidence="2 10">In the C-terminal section; belongs to the NAD synthetase family.</text>
</comment>
<dbReference type="InterPro" id="IPR000132">
    <property type="entry name" value="Nitrilase/CN_hydratase_CS"/>
</dbReference>
<name>A0AAD9MWX2_9ANNE</name>
<feature type="domain" description="CN hydrolase" evidence="12">
    <location>
        <begin position="1"/>
        <end position="251"/>
    </location>
</feature>
<dbReference type="NCBIfam" id="NF010588">
    <property type="entry name" value="PRK13981.1"/>
    <property type="match status" value="1"/>
</dbReference>
<evidence type="ECO:0000256" key="8">
    <source>
        <dbReference type="ARBA" id="ARBA00023027"/>
    </source>
</evidence>
<gene>
    <name evidence="13" type="ORF">LSH36_583g02014</name>
</gene>
<dbReference type="GO" id="GO:0004359">
    <property type="term" value="F:glutaminase activity"/>
    <property type="evidence" value="ECO:0007669"/>
    <property type="project" value="InterPro"/>
</dbReference>
<evidence type="ECO:0000256" key="10">
    <source>
        <dbReference type="PIRNR" id="PIRNR006630"/>
    </source>
</evidence>
<dbReference type="FunFam" id="3.40.50.620:FF:000106">
    <property type="entry name" value="Glutamine-dependent NAD(+) synthetase"/>
    <property type="match status" value="1"/>
</dbReference>
<dbReference type="InterPro" id="IPR003010">
    <property type="entry name" value="C-N_Hydrolase"/>
</dbReference>
<dbReference type="InterPro" id="IPR014729">
    <property type="entry name" value="Rossmann-like_a/b/a_fold"/>
</dbReference>
<dbReference type="PANTHER" id="PTHR23090">
    <property type="entry name" value="NH 3 /GLUTAMINE-DEPENDENT NAD + SYNTHETASE"/>
    <property type="match status" value="1"/>
</dbReference>
<feature type="active site" description="Proton acceptor" evidence="11">
    <location>
        <position position="41"/>
    </location>
</feature>
<dbReference type="EC" id="6.3.5.1" evidence="3 10"/>
<dbReference type="InterPro" id="IPR022310">
    <property type="entry name" value="NAD/GMP_synthase"/>
</dbReference>
<evidence type="ECO:0000256" key="7">
    <source>
        <dbReference type="ARBA" id="ARBA00022840"/>
    </source>
</evidence>
<dbReference type="PROSITE" id="PS50263">
    <property type="entry name" value="CN_HYDROLASE"/>
    <property type="match status" value="1"/>
</dbReference>
<proteinExistence type="inferred from homology"/>
<dbReference type="InterPro" id="IPR003694">
    <property type="entry name" value="NAD_synthase"/>
</dbReference>
<dbReference type="InterPro" id="IPR036526">
    <property type="entry name" value="C-N_Hydrolase_sf"/>
</dbReference>
<comment type="pathway">
    <text evidence="1 10">Cofactor biosynthesis; NAD(+) biosynthesis; NAD(+) from deamido-NAD(+) (L-Gln route): step 1/1.</text>
</comment>
<dbReference type="EMBL" id="JAODUP010000583">
    <property type="protein sequence ID" value="KAK2146801.1"/>
    <property type="molecule type" value="Genomic_DNA"/>
</dbReference>
<accession>A0AAD9MWX2</accession>
<keyword evidence="8 10" id="KW-0520">NAD</keyword>
<dbReference type="Pfam" id="PF02540">
    <property type="entry name" value="NAD_synthase"/>
    <property type="match status" value="1"/>
</dbReference>
<comment type="catalytic activity">
    <reaction evidence="10">
        <text>deamido-NAD(+) + L-glutamine + ATP + H2O = L-glutamate + AMP + diphosphate + NAD(+) + H(+)</text>
        <dbReference type="Rhea" id="RHEA:24384"/>
        <dbReference type="ChEBI" id="CHEBI:15377"/>
        <dbReference type="ChEBI" id="CHEBI:15378"/>
        <dbReference type="ChEBI" id="CHEBI:29985"/>
        <dbReference type="ChEBI" id="CHEBI:30616"/>
        <dbReference type="ChEBI" id="CHEBI:33019"/>
        <dbReference type="ChEBI" id="CHEBI:57540"/>
        <dbReference type="ChEBI" id="CHEBI:58359"/>
        <dbReference type="ChEBI" id="CHEBI:58437"/>
        <dbReference type="ChEBI" id="CHEBI:456215"/>
        <dbReference type="EC" id="6.3.5.1"/>
    </reaction>
</comment>
<keyword evidence="7 10" id="KW-0067">ATP-binding</keyword>
<evidence type="ECO:0000256" key="4">
    <source>
        <dbReference type="ARBA" id="ARBA00017309"/>
    </source>
</evidence>
<keyword evidence="5 10" id="KW-0436">Ligase</keyword>
<dbReference type="HAMAP" id="MF_02090">
    <property type="entry name" value="NadE_glutamine_dep"/>
    <property type="match status" value="1"/>
</dbReference>
<evidence type="ECO:0000256" key="1">
    <source>
        <dbReference type="ARBA" id="ARBA00005188"/>
    </source>
</evidence>
<evidence type="ECO:0000256" key="11">
    <source>
        <dbReference type="PROSITE-ProRule" id="PRU10139"/>
    </source>
</evidence>
<dbReference type="CDD" id="cd07570">
    <property type="entry name" value="GAT_Gln-NAD-synth"/>
    <property type="match status" value="1"/>
</dbReference>
<dbReference type="Gene3D" id="3.60.110.10">
    <property type="entry name" value="Carbon-nitrogen hydrolase"/>
    <property type="match status" value="1"/>
</dbReference>
<evidence type="ECO:0000256" key="3">
    <source>
        <dbReference type="ARBA" id="ARBA00012743"/>
    </source>
</evidence>
<dbReference type="PROSITE" id="PS00920">
    <property type="entry name" value="NITRIL_CHT_1"/>
    <property type="match status" value="1"/>
</dbReference>
<dbReference type="GO" id="GO:0003952">
    <property type="term" value="F:NAD+ synthase (glutamine-hydrolyzing) activity"/>
    <property type="evidence" value="ECO:0007669"/>
    <property type="project" value="UniProtKB-UniRule"/>
</dbReference>
<sequence length="540" mass="59693">MKIALVQMNAIIGDFQNNIDSIKKHTHQAYTQGAQLVIFPELCVCGYPPKDLALYPSFQKENDHALQVLSETLPPDIAVLVGSITSSIHGLQNTMSCIFQGKIYFQQSKTLLPSYDVFNEPRIFTPAQTFHSFTLGKTKIIVAICEDVWRDTEIPGNRYTKNPLEELTKLSANVLIAASASPFYVNKPKLRENIIKKIALKYHIPVIFVNTTGAHDSLIFDGYSFAVNAQGEIVTRLPGFKEYCAYTEIPSRKKKLLVLHQNKYADICDALCMGINDFVHKNNCSRVHFGLSGGIDSAVVAVLAQKALGAKNVHAVLMPSIYSSDTSIQDAQKLVASLCIRSSYIPIHTHFTAFLSSFNLSLHAQGITVENIQARIRGILLMAIANQESSLLLNTGNKSELAVGYCTLYGDMTGALSVIGDLFKTEVYELAAYLNTKEPYIPQSILDKTPSAELRPHQKDQDTLPAYDVLDSILAHHLIQKQCAKQIIKKGFPPQTVSKVLHLVKKSEFKRFQSAPILKISPLTFGDGRDMPIAGKGIPI</sequence>
<dbReference type="PANTHER" id="PTHR23090:SF9">
    <property type="entry name" value="GLUTAMINE-DEPENDENT NAD(+) SYNTHETASE"/>
    <property type="match status" value="1"/>
</dbReference>
<dbReference type="Proteomes" id="UP001208570">
    <property type="component" value="Unassembled WGS sequence"/>
</dbReference>
<dbReference type="AlphaFoldDB" id="A0AAD9MWX2"/>
<dbReference type="SUPFAM" id="SSF52402">
    <property type="entry name" value="Adenine nucleotide alpha hydrolases-like"/>
    <property type="match status" value="1"/>
</dbReference>
<evidence type="ECO:0000313" key="13">
    <source>
        <dbReference type="EMBL" id="KAK2146801.1"/>
    </source>
</evidence>
<comment type="caution">
    <text evidence="13">The sequence shown here is derived from an EMBL/GenBank/DDBJ whole genome shotgun (WGS) entry which is preliminary data.</text>
</comment>
<keyword evidence="14" id="KW-1185">Reference proteome</keyword>